<proteinExistence type="predicted"/>
<dbReference type="RefSeq" id="WP_305999078.1">
    <property type="nucleotide sequence ID" value="NZ_JASNFN010000004.1"/>
</dbReference>
<dbReference type="EMBL" id="JASNFN010000004">
    <property type="protein sequence ID" value="MDP5182386.1"/>
    <property type="molecule type" value="Genomic_DNA"/>
</dbReference>
<protein>
    <recommendedName>
        <fullName evidence="3">Phage integrase family protein</fullName>
    </recommendedName>
</protein>
<accession>A0ABT9I9Y7</accession>
<evidence type="ECO:0008006" key="3">
    <source>
        <dbReference type="Google" id="ProtNLM"/>
    </source>
</evidence>
<comment type="caution">
    <text evidence="1">The sequence shown here is derived from an EMBL/GenBank/DDBJ whole genome shotgun (WGS) entry which is preliminary data.</text>
</comment>
<dbReference type="InterPro" id="IPR011010">
    <property type="entry name" value="DNA_brk_join_enz"/>
</dbReference>
<dbReference type="Proteomes" id="UP001233673">
    <property type="component" value="Unassembled WGS sequence"/>
</dbReference>
<evidence type="ECO:0000313" key="1">
    <source>
        <dbReference type="EMBL" id="MDP5182386.1"/>
    </source>
</evidence>
<gene>
    <name evidence="1" type="ORF">QOZ88_07025</name>
</gene>
<organism evidence="1 2">
    <name type="scientific">Blastococcus carthaginiensis</name>
    <dbReference type="NCBI Taxonomy" id="3050034"/>
    <lineage>
        <taxon>Bacteria</taxon>
        <taxon>Bacillati</taxon>
        <taxon>Actinomycetota</taxon>
        <taxon>Actinomycetes</taxon>
        <taxon>Geodermatophilales</taxon>
        <taxon>Geodermatophilaceae</taxon>
        <taxon>Blastococcus</taxon>
    </lineage>
</organism>
<sequence>MPKARRIDARPGLIPKVVRTHVGSWESPKLSTCGELSAARRVVLKTRPQTISEAVNKLEGLADYVQFLRQSGVSTRAGTEPAVLFRDAFVVAYEVDLGSRLERHDITPGTHKTLLSRNLALARALGVSGIQVVRGGRTSRTAVSEPMSDAHFADWETVVDAQPPRIRLHAKALLYGARGAGMDSGDFRETRGVHVHRRRDGAVVVDIKGEKTRPAVVLDRYGDQFLAVAQDLGEELLVGRWPHRHSPVTDLLDAIRGGAGLPRPLPQTLRRAYIAEVLSADLSVAVLVRQLGRHSLSEIQNALPYAQVDQLDTAPLRRGYVPQLRAVQGRAR</sequence>
<dbReference type="SUPFAM" id="SSF56349">
    <property type="entry name" value="DNA breaking-rejoining enzymes"/>
    <property type="match status" value="1"/>
</dbReference>
<reference evidence="2" key="1">
    <citation type="submission" date="2023-05" db="EMBL/GenBank/DDBJ databases">
        <title>Draft genome of Pseudofrankia sp. BMG5.37.</title>
        <authorList>
            <person name="Gtari M."/>
            <person name="Ghodhbane F."/>
            <person name="Sbissi I."/>
        </authorList>
    </citation>
    <scope>NUCLEOTIDE SEQUENCE [LARGE SCALE GENOMIC DNA]</scope>
    <source>
        <strain evidence="2">BMG 814</strain>
    </source>
</reference>
<name>A0ABT9I9Y7_9ACTN</name>
<keyword evidence="2" id="KW-1185">Reference proteome</keyword>
<evidence type="ECO:0000313" key="2">
    <source>
        <dbReference type="Proteomes" id="UP001233673"/>
    </source>
</evidence>